<proteinExistence type="predicted"/>
<dbReference type="Proteomes" id="UP000020681">
    <property type="component" value="Unassembled WGS sequence"/>
</dbReference>
<reference evidence="1 2" key="1">
    <citation type="submission" date="2014-01" db="EMBL/GenBank/DDBJ databases">
        <authorList>
            <person name="Dobos K."/>
            <person name="Lenaerts A."/>
            <person name="Ordway D."/>
            <person name="DeGroote M.A."/>
            <person name="Parker T."/>
            <person name="Sizemore C."/>
            <person name="Tallon L.J."/>
            <person name="Sadzewicz L.K."/>
            <person name="Sengamalay N."/>
            <person name="Fraser C.M."/>
            <person name="Hine E."/>
            <person name="Shefchek K.A."/>
            <person name="Das S.P."/>
            <person name="Tettelin H."/>
        </authorList>
    </citation>
    <scope>NUCLEOTIDE SEQUENCE [LARGE SCALE GENOMIC DNA]</scope>
    <source>
        <strain evidence="1 2">Harvey</strain>
    </source>
</reference>
<sequence length="38" mass="4211">MVGQLDQNAVVGAVQVIHVTLSSRRATDRYTWESSATY</sequence>
<organism evidence="1 2">
    <name type="scientific">Mycobacterium ulcerans str. Harvey</name>
    <dbReference type="NCBI Taxonomy" id="1299332"/>
    <lineage>
        <taxon>Bacteria</taxon>
        <taxon>Bacillati</taxon>
        <taxon>Actinomycetota</taxon>
        <taxon>Actinomycetes</taxon>
        <taxon>Mycobacteriales</taxon>
        <taxon>Mycobacteriaceae</taxon>
        <taxon>Mycobacterium</taxon>
        <taxon>Mycobacterium ulcerans group</taxon>
    </lineage>
</organism>
<evidence type="ECO:0000313" key="2">
    <source>
        <dbReference type="Proteomes" id="UP000020681"/>
    </source>
</evidence>
<evidence type="ECO:0000313" key="1">
    <source>
        <dbReference type="EMBL" id="EUA91494.1"/>
    </source>
</evidence>
<keyword evidence="2" id="KW-1185">Reference proteome</keyword>
<protein>
    <submittedName>
        <fullName evidence="1">Uncharacterized protein</fullName>
    </submittedName>
</protein>
<comment type="caution">
    <text evidence="1">The sequence shown here is derived from an EMBL/GenBank/DDBJ whole genome shotgun (WGS) entry which is preliminary data.</text>
</comment>
<dbReference type="EMBL" id="JAOL01000088">
    <property type="protein sequence ID" value="EUA91494.1"/>
    <property type="molecule type" value="Genomic_DNA"/>
</dbReference>
<accession>A0ABN0R3H2</accession>
<name>A0ABN0R3H2_MYCUL</name>
<gene>
    <name evidence="1" type="ORF">I551_2029</name>
</gene>